<dbReference type="InterPro" id="IPR028098">
    <property type="entry name" value="Glyco_trans_4-like_N"/>
</dbReference>
<organism evidence="3 4">
    <name type="scientific">Candidatus Electrothrix aarhusensis</name>
    <dbReference type="NCBI Taxonomy" id="1859131"/>
    <lineage>
        <taxon>Bacteria</taxon>
        <taxon>Pseudomonadati</taxon>
        <taxon>Thermodesulfobacteriota</taxon>
        <taxon>Desulfobulbia</taxon>
        <taxon>Desulfobulbales</taxon>
        <taxon>Desulfobulbaceae</taxon>
        <taxon>Candidatus Electrothrix</taxon>
    </lineage>
</organism>
<reference evidence="3 4" key="1">
    <citation type="submission" date="2017-01" db="EMBL/GenBank/DDBJ databases">
        <title>The cable genome- insights into the physiology and evolution of filamentous bacteria capable of sulfide oxidation via long distance electron transfer.</title>
        <authorList>
            <person name="Schreiber L."/>
            <person name="Bjerg J.T."/>
            <person name="Boggild A."/>
            <person name="Van De Vossenberg J."/>
            <person name="Meysman F."/>
            <person name="Nielsen L.P."/>
            <person name="Schramm A."/>
            <person name="Kjeldsen K.U."/>
        </authorList>
    </citation>
    <scope>NUCLEOTIDE SEQUENCE [LARGE SCALE GENOMIC DNA]</scope>
    <source>
        <strain evidence="3">MCF</strain>
    </source>
</reference>
<protein>
    <submittedName>
        <fullName evidence="3">Glycosyltransferase involved in cell wall bisynthesis</fullName>
    </submittedName>
</protein>
<evidence type="ECO:0000259" key="1">
    <source>
        <dbReference type="Pfam" id="PF00534"/>
    </source>
</evidence>
<dbReference type="AlphaFoldDB" id="A0A3S3QT35"/>
<dbReference type="GO" id="GO:0016757">
    <property type="term" value="F:glycosyltransferase activity"/>
    <property type="evidence" value="ECO:0007669"/>
    <property type="project" value="InterPro"/>
</dbReference>
<dbReference type="PANTHER" id="PTHR45947:SF3">
    <property type="entry name" value="SULFOQUINOVOSYL TRANSFERASE SQD2"/>
    <property type="match status" value="1"/>
</dbReference>
<evidence type="ECO:0000259" key="2">
    <source>
        <dbReference type="Pfam" id="PF13439"/>
    </source>
</evidence>
<dbReference type="SUPFAM" id="SSF53756">
    <property type="entry name" value="UDP-Glycosyltransferase/glycogen phosphorylase"/>
    <property type="match status" value="1"/>
</dbReference>
<feature type="domain" description="Glycosyl transferase family 1" evidence="1">
    <location>
        <begin position="217"/>
        <end position="380"/>
    </location>
</feature>
<dbReference type="Pfam" id="PF00534">
    <property type="entry name" value="Glycos_transf_1"/>
    <property type="match status" value="1"/>
</dbReference>
<dbReference type="InterPro" id="IPR001296">
    <property type="entry name" value="Glyco_trans_1"/>
</dbReference>
<dbReference type="EMBL" id="MTKO01000046">
    <property type="protein sequence ID" value="RWX46903.1"/>
    <property type="molecule type" value="Genomic_DNA"/>
</dbReference>
<proteinExistence type="predicted"/>
<evidence type="ECO:0000313" key="3">
    <source>
        <dbReference type="EMBL" id="RWX46903.1"/>
    </source>
</evidence>
<name>A0A3S3QT35_9BACT</name>
<dbReference type="Gene3D" id="3.40.50.2000">
    <property type="entry name" value="Glycogen Phosphorylase B"/>
    <property type="match status" value="2"/>
</dbReference>
<comment type="caution">
    <text evidence="3">The sequence shown here is derived from an EMBL/GenBank/DDBJ whole genome shotgun (WGS) entry which is preliminary data.</text>
</comment>
<gene>
    <name evidence="3" type="ORF">H206_00213</name>
</gene>
<keyword evidence="4" id="KW-1185">Reference proteome</keyword>
<dbReference type="Proteomes" id="UP000287853">
    <property type="component" value="Unassembled WGS sequence"/>
</dbReference>
<accession>A0A3S3QT35</accession>
<dbReference type="Pfam" id="PF13439">
    <property type="entry name" value="Glyco_transf_4"/>
    <property type="match status" value="1"/>
</dbReference>
<dbReference type="PANTHER" id="PTHR45947">
    <property type="entry name" value="SULFOQUINOVOSYL TRANSFERASE SQD2"/>
    <property type="match status" value="1"/>
</dbReference>
<feature type="domain" description="Glycosyltransferase subfamily 4-like N-terminal" evidence="2">
    <location>
        <begin position="23"/>
        <end position="200"/>
    </location>
</feature>
<sequence length="411" mass="45310">MKKILCVTSNFPRWAGDSTTPFILHLAQDLQSLGWQVDVLAPHAPMAARHEQINGVKVSRFRYIWPNRLQTVCYQGGALINLKQNPSNYLKLPALVFFEAAAVFKHLSQGDYDLVHSHWILPQGFTSILAAKALCLPHVLTVHGSDAFALRGKMLKTFKRCALCHADSVTVNSSATEQQVRTIAPTMPELELIPMGISTNEPDQQRSCELRAAYKKGAGPLLIFVGRLVEEKGADDLLAAVALLCKTLPDTTALILGTGQNEEALKKSVQQLGISDRIFFIGWVEQHDIPTYLAAADIFVGPSKQSYDGRHEAQGLSFLEAMFAGIPVIASSIGGIKDTVIHEKTGLLIPENSPSSIAESVIRLVQDKNLKNLLVTQARKVSNKFTRKICATRFSRLFEKQIEKKTVSTDR</sequence>
<dbReference type="InterPro" id="IPR050194">
    <property type="entry name" value="Glycosyltransferase_grp1"/>
</dbReference>
<keyword evidence="3" id="KW-0808">Transferase</keyword>
<evidence type="ECO:0000313" key="4">
    <source>
        <dbReference type="Proteomes" id="UP000287853"/>
    </source>
</evidence>